<dbReference type="AlphaFoldDB" id="A0A3B1AIR2"/>
<gene>
    <name evidence="2" type="ORF">MNBD_GAMMA21-2391</name>
</gene>
<protein>
    <recommendedName>
        <fullName evidence="1">PPM-type phosphatase domain-containing protein</fullName>
    </recommendedName>
</protein>
<dbReference type="SUPFAM" id="SSF81606">
    <property type="entry name" value="PP2C-like"/>
    <property type="match status" value="1"/>
</dbReference>
<accession>A0A3B1AIR2</accession>
<dbReference type="EMBL" id="UOFR01000070">
    <property type="protein sequence ID" value="VAW99882.1"/>
    <property type="molecule type" value="Genomic_DNA"/>
</dbReference>
<dbReference type="InterPro" id="IPR015655">
    <property type="entry name" value="PP2C"/>
</dbReference>
<reference evidence="2" key="1">
    <citation type="submission" date="2018-06" db="EMBL/GenBank/DDBJ databases">
        <authorList>
            <person name="Zhirakovskaya E."/>
        </authorList>
    </citation>
    <scope>NUCLEOTIDE SEQUENCE</scope>
</reference>
<dbReference type="GO" id="GO:0004722">
    <property type="term" value="F:protein serine/threonine phosphatase activity"/>
    <property type="evidence" value="ECO:0007669"/>
    <property type="project" value="InterPro"/>
</dbReference>
<dbReference type="CDD" id="cd00143">
    <property type="entry name" value="PP2Cc"/>
    <property type="match status" value="1"/>
</dbReference>
<name>A0A3B1AIR2_9ZZZZ</name>
<dbReference type="SMART" id="SM00331">
    <property type="entry name" value="PP2C_SIG"/>
    <property type="match status" value="1"/>
</dbReference>
<dbReference type="PANTHER" id="PTHR47992">
    <property type="entry name" value="PROTEIN PHOSPHATASE"/>
    <property type="match status" value="1"/>
</dbReference>
<dbReference type="PROSITE" id="PS51746">
    <property type="entry name" value="PPM_2"/>
    <property type="match status" value="1"/>
</dbReference>
<evidence type="ECO:0000313" key="2">
    <source>
        <dbReference type="EMBL" id="VAW99882.1"/>
    </source>
</evidence>
<dbReference type="Pfam" id="PF13672">
    <property type="entry name" value="PP2C_2"/>
    <property type="match status" value="1"/>
</dbReference>
<dbReference type="Gene3D" id="3.60.40.10">
    <property type="entry name" value="PPM-type phosphatase domain"/>
    <property type="match status" value="1"/>
</dbReference>
<proteinExistence type="predicted"/>
<evidence type="ECO:0000259" key="1">
    <source>
        <dbReference type="PROSITE" id="PS51746"/>
    </source>
</evidence>
<feature type="domain" description="PPM-type phosphatase" evidence="1">
    <location>
        <begin position="4"/>
        <end position="243"/>
    </location>
</feature>
<dbReference type="InterPro" id="IPR036457">
    <property type="entry name" value="PPM-type-like_dom_sf"/>
</dbReference>
<dbReference type="SMART" id="SM00332">
    <property type="entry name" value="PP2Cc"/>
    <property type="match status" value="1"/>
</dbReference>
<sequence>MQYVIGKSSRLGNRAINQDRIAALERDNTVMLVLGDGLGGRVGGEVAAQVLIDTVAAEFQAATLPIKDPKKFLTSTLHRAHFAVIDEGQSKVPPVNPGTTAVLCLIQQCQAWWAHVGDSRLYLFRGSVPIYRTKDHSYVEKLYQKGEISHDKRASHPLRNYMTRCIGLSEGVPEVTVSNAVVLHAGDVLMLCSDGLWEPLEEMEIGSKIMDGRIEDALDLLAQQAEEKTYPNSDNTSAVAIQIMSLQLVGRAISDGIEKQVNQASKLDPVKNAVDVIEQTFKLYKDEM</sequence>
<dbReference type="InterPro" id="IPR001932">
    <property type="entry name" value="PPM-type_phosphatase-like_dom"/>
</dbReference>
<organism evidence="2">
    <name type="scientific">hydrothermal vent metagenome</name>
    <dbReference type="NCBI Taxonomy" id="652676"/>
    <lineage>
        <taxon>unclassified sequences</taxon>
        <taxon>metagenomes</taxon>
        <taxon>ecological metagenomes</taxon>
    </lineage>
</organism>